<evidence type="ECO:0000256" key="9">
    <source>
        <dbReference type="ARBA" id="ARBA00023012"/>
    </source>
</evidence>
<evidence type="ECO:0000313" key="13">
    <source>
        <dbReference type="EMBL" id="TCD14131.1"/>
    </source>
</evidence>
<evidence type="ECO:0000259" key="11">
    <source>
        <dbReference type="PROSITE" id="PS50109"/>
    </source>
</evidence>
<keyword evidence="7 13" id="KW-0418">Kinase</keyword>
<reference evidence="13 14" key="1">
    <citation type="journal article" date="2015" name="Antonie Van Leeuwenhoek">
        <title>Oricola cellulosilytica gen. nov., sp. nov., a cellulose-degrading bacterium of the family Phyllobacteriaceae isolated from surface seashore water, and emended descriptions of Mesorhizobium loti and Phyllobacterium myrsinacearum.</title>
        <authorList>
            <person name="Hameed A."/>
            <person name="Shahina M."/>
            <person name="Lai W.A."/>
            <person name="Lin S.Y."/>
            <person name="Young L.S."/>
            <person name="Liu Y.C."/>
            <person name="Hsu Y.H."/>
            <person name="Young C.C."/>
        </authorList>
    </citation>
    <scope>NUCLEOTIDE SEQUENCE [LARGE SCALE GENOMIC DNA]</scope>
    <source>
        <strain evidence="13 14">KCTC 52183</strain>
    </source>
</reference>
<feature type="domain" description="Histidine kinase" evidence="11">
    <location>
        <begin position="253"/>
        <end position="457"/>
    </location>
</feature>
<evidence type="ECO:0000256" key="1">
    <source>
        <dbReference type="ARBA" id="ARBA00000085"/>
    </source>
</evidence>
<keyword evidence="10" id="KW-0472">Membrane</keyword>
<dbReference type="AlphaFoldDB" id="A0A4R0PA54"/>
<evidence type="ECO:0000256" key="4">
    <source>
        <dbReference type="ARBA" id="ARBA00022553"/>
    </source>
</evidence>
<accession>A0A4R0PA54</accession>
<keyword evidence="9" id="KW-0902">Two-component regulatory system</keyword>
<dbReference type="GO" id="GO:0000160">
    <property type="term" value="P:phosphorelay signal transduction system"/>
    <property type="evidence" value="ECO:0007669"/>
    <property type="project" value="UniProtKB-KW"/>
</dbReference>
<dbReference type="Gene3D" id="3.30.565.10">
    <property type="entry name" value="Histidine kinase-like ATPase, C-terminal domain"/>
    <property type="match status" value="1"/>
</dbReference>
<feature type="transmembrane region" description="Helical" evidence="10">
    <location>
        <begin position="12"/>
        <end position="35"/>
    </location>
</feature>
<feature type="domain" description="HAMP" evidence="12">
    <location>
        <begin position="194"/>
        <end position="245"/>
    </location>
</feature>
<dbReference type="SUPFAM" id="SSF55874">
    <property type="entry name" value="ATPase domain of HSP90 chaperone/DNA topoisomerase II/histidine kinase"/>
    <property type="match status" value="1"/>
</dbReference>
<keyword evidence="8 10" id="KW-1133">Transmembrane helix</keyword>
<dbReference type="GO" id="GO:0004673">
    <property type="term" value="F:protein histidine kinase activity"/>
    <property type="evidence" value="ECO:0007669"/>
    <property type="project" value="UniProtKB-EC"/>
</dbReference>
<dbReference type="PANTHER" id="PTHR45436">
    <property type="entry name" value="SENSOR HISTIDINE KINASE YKOH"/>
    <property type="match status" value="1"/>
</dbReference>
<evidence type="ECO:0000256" key="6">
    <source>
        <dbReference type="ARBA" id="ARBA00022692"/>
    </source>
</evidence>
<gene>
    <name evidence="13" type="ORF">E0D97_08545</name>
</gene>
<sequence>MNLRLDSLAVRVVLLSSLWTVAAIAFLGWLLIGLYRSDSERGFENLQQAQLYNLVGAISVDDAGELTGFPDFGSTSFLQPLSGWYWRVEPIENVEGPPLASPSLSGETLEGPPLSELGFDEQFQRVWFAEGPGGVNIRVLETEIELGEGRIARFQLAGNQDEFEFAIRDFARRVGLILLAFGAGVVLINVGILLLGLRPLDRARRALAEIRSGAATSLKGRFPREIQPLVDEMNALIDNNRRIVERSRTQVGNLAHSLKTPLSVLLNEAGAKKSPSRTIVAEQARAMDFQVQHYLKRARIAAQRESIVFRTDARPVLEKLIGVMRKLNPEKSVELETTRAMPVFMGEKEDLEEIAGNLMENAAKWSRGRIDVSLDHFADDAGKTWLKLAVEDDGPGIPARERDTALKRGKRLDESVPGTGLGLAIVAETASAYGGTIELGESRAGGLRAEVILPAASH</sequence>
<dbReference type="InterPro" id="IPR005467">
    <property type="entry name" value="His_kinase_dom"/>
</dbReference>
<dbReference type="EMBL" id="SJST01000003">
    <property type="protein sequence ID" value="TCD14131.1"/>
    <property type="molecule type" value="Genomic_DNA"/>
</dbReference>
<dbReference type="PROSITE" id="PS50885">
    <property type="entry name" value="HAMP"/>
    <property type="match status" value="1"/>
</dbReference>
<keyword evidence="4" id="KW-0597">Phosphoprotein</keyword>
<dbReference type="RefSeq" id="WP_131567851.1">
    <property type="nucleotide sequence ID" value="NZ_JAINFK010000002.1"/>
</dbReference>
<name>A0A4R0PA54_9HYPH</name>
<comment type="catalytic activity">
    <reaction evidence="1">
        <text>ATP + protein L-histidine = ADP + protein N-phospho-L-histidine.</text>
        <dbReference type="EC" id="2.7.13.3"/>
    </reaction>
</comment>
<dbReference type="GO" id="GO:0005886">
    <property type="term" value="C:plasma membrane"/>
    <property type="evidence" value="ECO:0007669"/>
    <property type="project" value="TreeGrafter"/>
</dbReference>
<dbReference type="PANTHER" id="PTHR45436:SF5">
    <property type="entry name" value="SENSOR HISTIDINE KINASE TRCS"/>
    <property type="match status" value="1"/>
</dbReference>
<comment type="subcellular location">
    <subcellularLocation>
        <location evidence="2">Membrane</location>
    </subcellularLocation>
</comment>
<dbReference type="PROSITE" id="PS50109">
    <property type="entry name" value="HIS_KIN"/>
    <property type="match status" value="1"/>
</dbReference>
<comment type="caution">
    <text evidence="13">The sequence shown here is derived from an EMBL/GenBank/DDBJ whole genome shotgun (WGS) entry which is preliminary data.</text>
</comment>
<evidence type="ECO:0000256" key="3">
    <source>
        <dbReference type="ARBA" id="ARBA00012438"/>
    </source>
</evidence>
<dbReference type="Proteomes" id="UP000291301">
    <property type="component" value="Unassembled WGS sequence"/>
</dbReference>
<dbReference type="EC" id="2.7.13.3" evidence="3"/>
<protein>
    <recommendedName>
        <fullName evidence="3">histidine kinase</fullName>
        <ecNumber evidence="3">2.7.13.3</ecNumber>
    </recommendedName>
</protein>
<keyword evidence="14" id="KW-1185">Reference proteome</keyword>
<evidence type="ECO:0000256" key="7">
    <source>
        <dbReference type="ARBA" id="ARBA00022777"/>
    </source>
</evidence>
<dbReference type="SMART" id="SM00387">
    <property type="entry name" value="HATPase_c"/>
    <property type="match status" value="1"/>
</dbReference>
<dbReference type="InterPro" id="IPR050428">
    <property type="entry name" value="TCS_sensor_his_kinase"/>
</dbReference>
<evidence type="ECO:0000256" key="5">
    <source>
        <dbReference type="ARBA" id="ARBA00022679"/>
    </source>
</evidence>
<evidence type="ECO:0000256" key="8">
    <source>
        <dbReference type="ARBA" id="ARBA00022989"/>
    </source>
</evidence>
<feature type="transmembrane region" description="Helical" evidence="10">
    <location>
        <begin position="176"/>
        <end position="197"/>
    </location>
</feature>
<dbReference type="InterPro" id="IPR003660">
    <property type="entry name" value="HAMP_dom"/>
</dbReference>
<organism evidence="13 14">
    <name type="scientific">Oricola cellulosilytica</name>
    <dbReference type="NCBI Taxonomy" id="1429082"/>
    <lineage>
        <taxon>Bacteria</taxon>
        <taxon>Pseudomonadati</taxon>
        <taxon>Pseudomonadota</taxon>
        <taxon>Alphaproteobacteria</taxon>
        <taxon>Hyphomicrobiales</taxon>
        <taxon>Ahrensiaceae</taxon>
        <taxon>Oricola</taxon>
    </lineage>
</organism>
<dbReference type="OrthoDB" id="9809567at2"/>
<keyword evidence="6 10" id="KW-0812">Transmembrane</keyword>
<evidence type="ECO:0000256" key="2">
    <source>
        <dbReference type="ARBA" id="ARBA00004370"/>
    </source>
</evidence>
<evidence type="ECO:0000313" key="14">
    <source>
        <dbReference type="Proteomes" id="UP000291301"/>
    </source>
</evidence>
<evidence type="ECO:0000259" key="12">
    <source>
        <dbReference type="PROSITE" id="PS50885"/>
    </source>
</evidence>
<dbReference type="Gene3D" id="1.10.287.130">
    <property type="match status" value="1"/>
</dbReference>
<keyword evidence="5" id="KW-0808">Transferase</keyword>
<dbReference type="InterPro" id="IPR036890">
    <property type="entry name" value="HATPase_C_sf"/>
</dbReference>
<proteinExistence type="predicted"/>
<dbReference type="InterPro" id="IPR003594">
    <property type="entry name" value="HATPase_dom"/>
</dbReference>
<evidence type="ECO:0000256" key="10">
    <source>
        <dbReference type="SAM" id="Phobius"/>
    </source>
</evidence>
<dbReference type="Pfam" id="PF02518">
    <property type="entry name" value="HATPase_c"/>
    <property type="match status" value="1"/>
</dbReference>